<sequence>MRIGDLAFFWPQGNKTSPLTWIYQEVFAPAHWNAHTFEYGEVAIQMGDWVIDAGACEGFFTYYALKRGANVLVIEPVPVLVEALSHTFEAEIKAGRVQILWGALGDKPGEFGLRIAQDELYLSGLEADGDIIVPVYTLDGLLEQEVVPSIDFVKMDIEGHEVAAVQGGISLLRTSSPQLSIAVYHQEENARIIRQYLQEINPMYNVHWRGIWARSQDLPRPYMLYASQKRRDQS</sequence>
<keyword evidence="2" id="KW-0489">Methyltransferase</keyword>
<dbReference type="Proteomes" id="UP001193081">
    <property type="component" value="Unassembled WGS sequence"/>
</dbReference>
<keyword evidence="3" id="KW-1185">Reference proteome</keyword>
<organism evidence="2 3">
    <name type="scientific">Candidatus Chloroploca mongolica</name>
    <dbReference type="NCBI Taxonomy" id="2528176"/>
    <lineage>
        <taxon>Bacteria</taxon>
        <taxon>Bacillati</taxon>
        <taxon>Chloroflexota</taxon>
        <taxon>Chloroflexia</taxon>
        <taxon>Chloroflexales</taxon>
        <taxon>Chloroflexineae</taxon>
        <taxon>Oscillochloridaceae</taxon>
        <taxon>Candidatus Chloroploca</taxon>
    </lineage>
</organism>
<accession>A0ABS4D8H1</accession>
<dbReference type="EMBL" id="SIJK02000011">
    <property type="protein sequence ID" value="MBP1465727.1"/>
    <property type="molecule type" value="Genomic_DNA"/>
</dbReference>
<feature type="domain" description="Methyltransferase FkbM" evidence="1">
    <location>
        <begin position="52"/>
        <end position="199"/>
    </location>
</feature>
<dbReference type="GO" id="GO:0008168">
    <property type="term" value="F:methyltransferase activity"/>
    <property type="evidence" value="ECO:0007669"/>
    <property type="project" value="UniProtKB-KW"/>
</dbReference>
<gene>
    <name evidence="2" type="ORF">EYB53_008420</name>
</gene>
<comment type="caution">
    <text evidence="2">The sequence shown here is derived from an EMBL/GenBank/DDBJ whole genome shotgun (WGS) entry which is preliminary data.</text>
</comment>
<evidence type="ECO:0000313" key="3">
    <source>
        <dbReference type="Proteomes" id="UP001193081"/>
    </source>
</evidence>
<dbReference type="InterPro" id="IPR006342">
    <property type="entry name" value="FkbM_mtfrase"/>
</dbReference>
<evidence type="ECO:0000259" key="1">
    <source>
        <dbReference type="Pfam" id="PF05050"/>
    </source>
</evidence>
<name>A0ABS4D8H1_9CHLR</name>
<dbReference type="SUPFAM" id="SSF53335">
    <property type="entry name" value="S-adenosyl-L-methionine-dependent methyltransferases"/>
    <property type="match status" value="1"/>
</dbReference>
<evidence type="ECO:0000313" key="2">
    <source>
        <dbReference type="EMBL" id="MBP1465727.1"/>
    </source>
</evidence>
<dbReference type="GO" id="GO:0032259">
    <property type="term" value="P:methylation"/>
    <property type="evidence" value="ECO:0007669"/>
    <property type="project" value="UniProtKB-KW"/>
</dbReference>
<dbReference type="PANTHER" id="PTHR34203">
    <property type="entry name" value="METHYLTRANSFERASE, FKBM FAMILY PROTEIN"/>
    <property type="match status" value="1"/>
</dbReference>
<keyword evidence="2" id="KW-0808">Transferase</keyword>
<dbReference type="PANTHER" id="PTHR34203:SF15">
    <property type="entry name" value="SLL1173 PROTEIN"/>
    <property type="match status" value="1"/>
</dbReference>
<proteinExistence type="predicted"/>
<protein>
    <submittedName>
        <fullName evidence="2">FkbM family methyltransferase</fullName>
    </submittedName>
</protein>
<dbReference type="InterPro" id="IPR052514">
    <property type="entry name" value="SAM-dependent_MTase"/>
</dbReference>
<dbReference type="Gene3D" id="3.40.50.150">
    <property type="entry name" value="Vaccinia Virus protein VP39"/>
    <property type="match status" value="1"/>
</dbReference>
<dbReference type="RefSeq" id="WP_135477755.1">
    <property type="nucleotide sequence ID" value="NZ_SIJK02000011.1"/>
</dbReference>
<reference evidence="2 3" key="1">
    <citation type="submission" date="2021-03" db="EMBL/GenBank/DDBJ databases">
        <authorList>
            <person name="Grouzdev D.S."/>
        </authorList>
    </citation>
    <scope>NUCLEOTIDE SEQUENCE [LARGE SCALE GENOMIC DNA]</scope>
    <source>
        <strain evidence="2 3">M50-1</strain>
    </source>
</reference>
<dbReference type="Pfam" id="PF05050">
    <property type="entry name" value="Methyltransf_21"/>
    <property type="match status" value="1"/>
</dbReference>
<dbReference type="InterPro" id="IPR029063">
    <property type="entry name" value="SAM-dependent_MTases_sf"/>
</dbReference>